<accession>A0ABY2WFT6</accession>
<feature type="chain" id="PRO_5046014047" description="START domain-containing protein" evidence="1">
    <location>
        <begin position="24"/>
        <end position="231"/>
    </location>
</feature>
<organism evidence="2 3">
    <name type="scientific">Flagellimonas algicola</name>
    <dbReference type="NCBI Taxonomy" id="2583815"/>
    <lineage>
        <taxon>Bacteria</taxon>
        <taxon>Pseudomonadati</taxon>
        <taxon>Bacteroidota</taxon>
        <taxon>Flavobacteriia</taxon>
        <taxon>Flavobacteriales</taxon>
        <taxon>Flavobacteriaceae</taxon>
        <taxon>Flagellimonas</taxon>
    </lineage>
</organism>
<gene>
    <name evidence="2" type="ORF">FGG15_19780</name>
</gene>
<evidence type="ECO:0008006" key="4">
    <source>
        <dbReference type="Google" id="ProtNLM"/>
    </source>
</evidence>
<name>A0ABY2WFT6_9FLAO</name>
<keyword evidence="3" id="KW-1185">Reference proteome</keyword>
<dbReference type="EMBL" id="VCNI01000008">
    <property type="protein sequence ID" value="TMU50390.1"/>
    <property type="molecule type" value="Genomic_DNA"/>
</dbReference>
<evidence type="ECO:0000256" key="1">
    <source>
        <dbReference type="SAM" id="SignalP"/>
    </source>
</evidence>
<evidence type="ECO:0000313" key="3">
    <source>
        <dbReference type="Proteomes" id="UP000751614"/>
    </source>
</evidence>
<proteinExistence type="predicted"/>
<reference evidence="2 3" key="1">
    <citation type="submission" date="2019-05" db="EMBL/GenBank/DDBJ databases">
        <title>Flagellimonas sp. AsT0115, sp. nov., isolated from a marine red algae, Asparagopsis taxiformis.</title>
        <authorList>
            <person name="Kim J."/>
            <person name="Jeong S.E."/>
            <person name="Jeon C.O."/>
        </authorList>
    </citation>
    <scope>NUCLEOTIDE SEQUENCE [LARGE SCALE GENOMIC DNA]</scope>
    <source>
        <strain evidence="2 3">AsT0115</strain>
    </source>
</reference>
<evidence type="ECO:0000313" key="2">
    <source>
        <dbReference type="EMBL" id="TMU50390.1"/>
    </source>
</evidence>
<dbReference type="InterPro" id="IPR023393">
    <property type="entry name" value="START-like_dom_sf"/>
</dbReference>
<dbReference type="Proteomes" id="UP000751614">
    <property type="component" value="Unassembled WGS sequence"/>
</dbReference>
<dbReference type="RefSeq" id="WP_138839513.1">
    <property type="nucleotide sequence ID" value="NZ_VCNI01000008.1"/>
</dbReference>
<dbReference type="Gene3D" id="3.30.530.20">
    <property type="match status" value="1"/>
</dbReference>
<dbReference type="SUPFAM" id="SSF55961">
    <property type="entry name" value="Bet v1-like"/>
    <property type="match status" value="1"/>
</dbReference>
<feature type="signal peptide" evidence="1">
    <location>
        <begin position="1"/>
        <end position="23"/>
    </location>
</feature>
<keyword evidence="1" id="KW-0732">Signal</keyword>
<protein>
    <recommendedName>
        <fullName evidence="4">START domain-containing protein</fullName>
    </recommendedName>
</protein>
<comment type="caution">
    <text evidence="2">The sequence shown here is derived from an EMBL/GenBank/DDBJ whole genome shotgun (WGS) entry which is preliminary data.</text>
</comment>
<sequence>MKSSKNIIMIILMLIALCRQAFAQNAKLDSIYRLEQFEELAQKGHWEVVKQKKGVTLSYRKLKVADTLDIRELSASFTILSTVGHIIEHVKQPLRMQEWNEGVRHSELLENQDSTWVSHITFDIPYPFPQQELIARYDVDRDRERVTISTRSVPNYKDLKKGVNREKYNWGRWSLYPKDNGSVQVTFTVISLSNSNIPRFIKDPIIKRKLINSFINLKDKLSGPVLFKPGS</sequence>